<evidence type="ECO:0000313" key="2">
    <source>
        <dbReference type="EMBL" id="GKV21397.1"/>
    </source>
</evidence>
<reference evidence="2 3" key="1">
    <citation type="journal article" date="2021" name="Commun. Biol.">
        <title>The genome of Shorea leprosula (Dipterocarpaceae) highlights the ecological relevance of drought in aseasonal tropical rainforests.</title>
        <authorList>
            <person name="Ng K.K.S."/>
            <person name="Kobayashi M.J."/>
            <person name="Fawcett J.A."/>
            <person name="Hatakeyama M."/>
            <person name="Paape T."/>
            <person name="Ng C.H."/>
            <person name="Ang C.C."/>
            <person name="Tnah L.H."/>
            <person name="Lee C.T."/>
            <person name="Nishiyama T."/>
            <person name="Sese J."/>
            <person name="O'Brien M.J."/>
            <person name="Copetti D."/>
            <person name="Mohd Noor M.I."/>
            <person name="Ong R.C."/>
            <person name="Putra M."/>
            <person name="Sireger I.Z."/>
            <person name="Indrioko S."/>
            <person name="Kosugi Y."/>
            <person name="Izuno A."/>
            <person name="Isagi Y."/>
            <person name="Lee S.L."/>
            <person name="Shimizu K.K."/>
        </authorList>
    </citation>
    <scope>NUCLEOTIDE SEQUENCE [LARGE SCALE GENOMIC DNA]</scope>
    <source>
        <strain evidence="2">214</strain>
    </source>
</reference>
<name>A0AAV5KAC5_9ROSI</name>
<organism evidence="2 3">
    <name type="scientific">Rubroshorea leprosula</name>
    <dbReference type="NCBI Taxonomy" id="152421"/>
    <lineage>
        <taxon>Eukaryota</taxon>
        <taxon>Viridiplantae</taxon>
        <taxon>Streptophyta</taxon>
        <taxon>Embryophyta</taxon>
        <taxon>Tracheophyta</taxon>
        <taxon>Spermatophyta</taxon>
        <taxon>Magnoliopsida</taxon>
        <taxon>eudicotyledons</taxon>
        <taxon>Gunneridae</taxon>
        <taxon>Pentapetalae</taxon>
        <taxon>rosids</taxon>
        <taxon>malvids</taxon>
        <taxon>Malvales</taxon>
        <taxon>Dipterocarpaceae</taxon>
        <taxon>Rubroshorea</taxon>
    </lineage>
</organism>
<accession>A0AAV5KAC5</accession>
<feature type="region of interest" description="Disordered" evidence="1">
    <location>
        <begin position="1"/>
        <end position="63"/>
    </location>
</feature>
<dbReference type="EMBL" id="BPVZ01000057">
    <property type="protein sequence ID" value="GKV21397.1"/>
    <property type="molecule type" value="Genomic_DNA"/>
</dbReference>
<dbReference type="AlphaFoldDB" id="A0AAV5KAC5"/>
<evidence type="ECO:0000256" key="1">
    <source>
        <dbReference type="SAM" id="MobiDB-lite"/>
    </source>
</evidence>
<gene>
    <name evidence="2" type="ORF">SLEP1_g31381</name>
</gene>
<evidence type="ECO:0000313" key="3">
    <source>
        <dbReference type="Proteomes" id="UP001054252"/>
    </source>
</evidence>
<protein>
    <submittedName>
        <fullName evidence="2">Uncharacterized protein</fullName>
    </submittedName>
</protein>
<dbReference type="Proteomes" id="UP001054252">
    <property type="component" value="Unassembled WGS sequence"/>
</dbReference>
<comment type="caution">
    <text evidence="2">The sequence shown here is derived from an EMBL/GenBank/DDBJ whole genome shotgun (WGS) entry which is preliminary data.</text>
</comment>
<sequence>MPRNSNPQQPADRGGAEQNRDFLGGPSKDGRFYGMSIYMDPTEQRVSHRKRPPHTIPNSSIQSSQHVVQLQQIVTKLQENQLTLQEKVDRMERMVSSSPLFQLQIRIYDASSAPNQENIKICCCPFLECPVGAPSVTFYFPPWFCPSGTKSDLFC</sequence>
<keyword evidence="3" id="KW-1185">Reference proteome</keyword>
<proteinExistence type="predicted"/>